<evidence type="ECO:0000313" key="2">
    <source>
        <dbReference type="EMBL" id="CAF3326206.1"/>
    </source>
</evidence>
<name>A0A817U708_9BILA</name>
<feature type="compositionally biased region" description="Basic and acidic residues" evidence="1">
    <location>
        <begin position="633"/>
        <end position="645"/>
    </location>
</feature>
<dbReference type="EMBL" id="CAJNXB010003595">
    <property type="protein sequence ID" value="CAF3326206.1"/>
    <property type="molecule type" value="Genomic_DNA"/>
</dbReference>
<dbReference type="AlphaFoldDB" id="A0A817U708"/>
<evidence type="ECO:0000313" key="3">
    <source>
        <dbReference type="Proteomes" id="UP000663825"/>
    </source>
</evidence>
<feature type="compositionally biased region" description="Polar residues" evidence="1">
    <location>
        <begin position="380"/>
        <end position="399"/>
    </location>
</feature>
<dbReference type="OrthoDB" id="10031862at2759"/>
<protein>
    <submittedName>
        <fullName evidence="2">Uncharacterized protein</fullName>
    </submittedName>
</protein>
<feature type="region of interest" description="Disordered" evidence="1">
    <location>
        <begin position="362"/>
        <end position="399"/>
    </location>
</feature>
<comment type="caution">
    <text evidence="2">The sequence shown here is derived from an EMBL/GenBank/DDBJ whole genome shotgun (WGS) entry which is preliminary data.</text>
</comment>
<accession>A0A817U708</accession>
<feature type="region of interest" description="Disordered" evidence="1">
    <location>
        <begin position="447"/>
        <end position="494"/>
    </location>
</feature>
<gene>
    <name evidence="2" type="ORF">TIS948_LOCUS20737</name>
</gene>
<dbReference type="Proteomes" id="UP000663825">
    <property type="component" value="Unassembled WGS sequence"/>
</dbReference>
<evidence type="ECO:0000256" key="1">
    <source>
        <dbReference type="SAM" id="MobiDB-lite"/>
    </source>
</evidence>
<feature type="compositionally biased region" description="Polar residues" evidence="1">
    <location>
        <begin position="472"/>
        <end position="494"/>
    </location>
</feature>
<organism evidence="2 3">
    <name type="scientific">Rotaria socialis</name>
    <dbReference type="NCBI Taxonomy" id="392032"/>
    <lineage>
        <taxon>Eukaryota</taxon>
        <taxon>Metazoa</taxon>
        <taxon>Spiralia</taxon>
        <taxon>Gnathifera</taxon>
        <taxon>Rotifera</taxon>
        <taxon>Eurotatoria</taxon>
        <taxon>Bdelloidea</taxon>
        <taxon>Philodinida</taxon>
        <taxon>Philodinidae</taxon>
        <taxon>Rotaria</taxon>
    </lineage>
</organism>
<feature type="compositionally biased region" description="Polar residues" evidence="1">
    <location>
        <begin position="646"/>
        <end position="657"/>
    </location>
</feature>
<sequence length="731" mass="84587">MNQNSLKYFLQESSMTSGFSQLLDSSNERRLYSKILFENIPLERNEYCISTTNQLNNNSTCNDIHRLQQQSIEDIFKTLIDVLDEFLFFFSSFIQCKEYHTEFPLKNITGAIAFIGQLRLTLLLQMNNRQGHTTNSFLLNFSDISPILHDLVSFIHNLNQEQQQQQNKTIMEHSQTVMLKQFSDRLEKIIKSYAYYASMSNNSYSLSTPLSNIYPCMNSSDAVNNSIYLNENFLTCNVSNMCIPWSIFEPMKSSIEEDNSLGVMHEIKDENIRQNFSNDIDESKWFNRKKRTLHRLSQEQYQRSSFLNAEVKLDNNRQRMKNSPNNQMTIEQQISASSPGVNLTATRKQDFNEKSDNISTKSRIFQNKNTPHRLDRSRTISRQQSIDNSQRSSPFLSDGSNIYNSTRLDSIHNQLVTSNTREYMTHRGISPHAEELALASLPDLHESQHTPSLPLSFESHGYRSPSRRMSRENIQNLPPLSNKSIHTRQSNNGLSMNDVIGNNSILNTIKRNDDQRSLRKYMSQTPISYRKHIDSIDSSISVTSAKNVKNSPIILHKNREQHLTSLLPMKSKQRSRSTNLKIKVISPISNQQFPINKTMLNTDVDNYSNYQTSPSIERPHEMIQGDNISLFDGVERQDNDGRENEMSNTSRSNTKYMSTISNDLTSVLKTKKQNSCNHLFPSMARKKPKFCSSQQSNPSSQPSNRGYFNRFLYCFRRTISRRANRSEHQKQ</sequence>
<proteinExistence type="predicted"/>
<reference evidence="2" key="1">
    <citation type="submission" date="2021-02" db="EMBL/GenBank/DDBJ databases">
        <authorList>
            <person name="Nowell W R."/>
        </authorList>
    </citation>
    <scope>NUCLEOTIDE SEQUENCE</scope>
</reference>
<feature type="region of interest" description="Disordered" evidence="1">
    <location>
        <begin position="633"/>
        <end position="657"/>
    </location>
</feature>